<feature type="transmembrane region" description="Helical" evidence="7">
    <location>
        <begin position="191"/>
        <end position="212"/>
    </location>
</feature>
<dbReference type="PANTHER" id="PTHR43549:SF3">
    <property type="entry name" value="MULTIDRUG RESISTANCE PROTEIN YPNP-RELATED"/>
    <property type="match status" value="1"/>
</dbReference>
<dbReference type="NCBIfam" id="TIGR00797">
    <property type="entry name" value="matE"/>
    <property type="match status" value="1"/>
</dbReference>
<dbReference type="Proteomes" id="UP000051859">
    <property type="component" value="Unassembled WGS sequence"/>
</dbReference>
<proteinExistence type="predicted"/>
<keyword evidence="4 7" id="KW-0812">Transmembrane</keyword>
<dbReference type="PATRIC" id="fig|331679.3.peg.317"/>
<feature type="transmembrane region" description="Helical" evidence="7">
    <location>
        <begin position="239"/>
        <end position="261"/>
    </location>
</feature>
<dbReference type="AlphaFoldDB" id="A0A0R2L1M1"/>
<sequence>MDSILTKGSPIKGIILFSIPLLLGNIFQQIYTLSDTLIVGRVVGVKALAAVGATNGLTFLIIGFAQGMTTGLSIITAQHYGAGDAKAVKQSFATSIWICGVFTFGLTLISILAAKPLLQAMQTPANIIDGATVFLTIICAGLVATMFFNLFSNMLRALGNSRSPLVFLVIACIINVVLDIVLIVFLHMGIAGAGIATVSAQLISCFLCWFYIKAKVPVLSLELSEIKTNMKLVREQIRIGLPMGFQASIIAIGAIILQVSLNHLGSSAIAAYTAAGKVDQLATQPMMSLGITMATFTAQNYGARQYQRILKGIKQTLITSVSYSFIMGALIILNSRLLVNLFIGNSETHITNLAHEYFVIVSTSYFLLAILFVIRYTLQGFGKSMAPTMAGVAELISRVLVGVFVVPAFGFLGACTANPLAWLGSNLVLIWSYVQVVRQLKKETKA</sequence>
<organism evidence="8 9">
    <name type="scientific">Pediococcus stilesii</name>
    <dbReference type="NCBI Taxonomy" id="331679"/>
    <lineage>
        <taxon>Bacteria</taxon>
        <taxon>Bacillati</taxon>
        <taxon>Bacillota</taxon>
        <taxon>Bacilli</taxon>
        <taxon>Lactobacillales</taxon>
        <taxon>Lactobacillaceae</taxon>
        <taxon>Pediococcus</taxon>
    </lineage>
</organism>
<evidence type="ECO:0000256" key="4">
    <source>
        <dbReference type="ARBA" id="ARBA00022692"/>
    </source>
</evidence>
<feature type="transmembrane region" description="Helical" evidence="7">
    <location>
        <begin position="43"/>
        <end position="65"/>
    </location>
</feature>
<evidence type="ECO:0000256" key="1">
    <source>
        <dbReference type="ARBA" id="ARBA00004651"/>
    </source>
</evidence>
<evidence type="ECO:0000256" key="7">
    <source>
        <dbReference type="SAM" id="Phobius"/>
    </source>
</evidence>
<accession>A0A0R2L1M1</accession>
<name>A0A0R2L1M1_9LACO</name>
<feature type="transmembrane region" description="Helical" evidence="7">
    <location>
        <begin position="281"/>
        <end position="302"/>
    </location>
</feature>
<dbReference type="CDD" id="cd13138">
    <property type="entry name" value="MATE_yoeA_like"/>
    <property type="match status" value="1"/>
</dbReference>
<feature type="transmembrane region" description="Helical" evidence="7">
    <location>
        <begin position="395"/>
        <end position="414"/>
    </location>
</feature>
<dbReference type="PANTHER" id="PTHR43549">
    <property type="entry name" value="MULTIDRUG RESISTANCE PROTEIN YPNP-RELATED"/>
    <property type="match status" value="1"/>
</dbReference>
<dbReference type="GO" id="GO:0005886">
    <property type="term" value="C:plasma membrane"/>
    <property type="evidence" value="ECO:0007669"/>
    <property type="project" value="UniProtKB-SubCell"/>
</dbReference>
<dbReference type="InterPro" id="IPR048279">
    <property type="entry name" value="MdtK-like"/>
</dbReference>
<keyword evidence="5 7" id="KW-1133">Transmembrane helix</keyword>
<evidence type="ECO:0000256" key="2">
    <source>
        <dbReference type="ARBA" id="ARBA00022448"/>
    </source>
</evidence>
<dbReference type="STRING" id="331679.IV81_GL000311"/>
<dbReference type="EMBL" id="JQBX01000011">
    <property type="protein sequence ID" value="KRN93734.1"/>
    <property type="molecule type" value="Genomic_DNA"/>
</dbReference>
<dbReference type="PIRSF" id="PIRSF006603">
    <property type="entry name" value="DinF"/>
    <property type="match status" value="1"/>
</dbReference>
<dbReference type="InterPro" id="IPR002528">
    <property type="entry name" value="MATE_fam"/>
</dbReference>
<dbReference type="RefSeq" id="WP_057803299.1">
    <property type="nucleotide sequence ID" value="NZ_JQBX01000011.1"/>
</dbReference>
<keyword evidence="2" id="KW-0813">Transport</keyword>
<dbReference type="GO" id="GO:0015297">
    <property type="term" value="F:antiporter activity"/>
    <property type="evidence" value="ECO:0007669"/>
    <property type="project" value="InterPro"/>
</dbReference>
<feature type="transmembrane region" description="Helical" evidence="7">
    <location>
        <begin position="164"/>
        <end position="185"/>
    </location>
</feature>
<evidence type="ECO:0000256" key="5">
    <source>
        <dbReference type="ARBA" id="ARBA00022989"/>
    </source>
</evidence>
<feature type="transmembrane region" description="Helical" evidence="7">
    <location>
        <begin position="130"/>
        <end position="152"/>
    </location>
</feature>
<evidence type="ECO:0000313" key="9">
    <source>
        <dbReference type="Proteomes" id="UP000051859"/>
    </source>
</evidence>
<feature type="transmembrane region" description="Helical" evidence="7">
    <location>
        <begin position="323"/>
        <end position="343"/>
    </location>
</feature>
<comment type="subcellular location">
    <subcellularLocation>
        <location evidence="1">Cell membrane</location>
        <topology evidence="1">Multi-pass membrane protein</topology>
    </subcellularLocation>
</comment>
<keyword evidence="3" id="KW-1003">Cell membrane</keyword>
<evidence type="ECO:0000256" key="6">
    <source>
        <dbReference type="ARBA" id="ARBA00023136"/>
    </source>
</evidence>
<keyword evidence="6 7" id="KW-0472">Membrane</keyword>
<feature type="transmembrane region" description="Helical" evidence="7">
    <location>
        <begin position="96"/>
        <end position="118"/>
    </location>
</feature>
<gene>
    <name evidence="8" type="ORF">IV81_GL000311</name>
</gene>
<keyword evidence="9" id="KW-1185">Reference proteome</keyword>
<evidence type="ECO:0000256" key="3">
    <source>
        <dbReference type="ARBA" id="ARBA00022475"/>
    </source>
</evidence>
<feature type="transmembrane region" description="Helical" evidence="7">
    <location>
        <begin position="12"/>
        <end position="31"/>
    </location>
</feature>
<reference evidence="8 9" key="1">
    <citation type="journal article" date="2015" name="Genome Announc.">
        <title>Expanding the biotechnology potential of lactobacilli through comparative genomics of 213 strains and associated genera.</title>
        <authorList>
            <person name="Sun Z."/>
            <person name="Harris H.M."/>
            <person name="McCann A."/>
            <person name="Guo C."/>
            <person name="Argimon S."/>
            <person name="Zhang W."/>
            <person name="Yang X."/>
            <person name="Jeffery I.B."/>
            <person name="Cooney J.C."/>
            <person name="Kagawa T.F."/>
            <person name="Liu W."/>
            <person name="Song Y."/>
            <person name="Salvetti E."/>
            <person name="Wrobel A."/>
            <person name="Rasinkangas P."/>
            <person name="Parkhill J."/>
            <person name="Rea M.C."/>
            <person name="O'Sullivan O."/>
            <person name="Ritari J."/>
            <person name="Douillard F.P."/>
            <person name="Paul Ross R."/>
            <person name="Yang R."/>
            <person name="Briner A.E."/>
            <person name="Felis G.E."/>
            <person name="de Vos W.M."/>
            <person name="Barrangou R."/>
            <person name="Klaenhammer T.R."/>
            <person name="Caufield P.W."/>
            <person name="Cui Y."/>
            <person name="Zhang H."/>
            <person name="O'Toole P.W."/>
        </authorList>
    </citation>
    <scope>NUCLEOTIDE SEQUENCE [LARGE SCALE GENOMIC DNA]</scope>
    <source>
        <strain evidence="8 9">DSM 18001</strain>
    </source>
</reference>
<feature type="transmembrane region" description="Helical" evidence="7">
    <location>
        <begin position="355"/>
        <end position="374"/>
    </location>
</feature>
<comment type="caution">
    <text evidence="8">The sequence shown here is derived from an EMBL/GenBank/DDBJ whole genome shotgun (WGS) entry which is preliminary data.</text>
</comment>
<dbReference type="GO" id="GO:0042910">
    <property type="term" value="F:xenobiotic transmembrane transporter activity"/>
    <property type="evidence" value="ECO:0007669"/>
    <property type="project" value="InterPro"/>
</dbReference>
<protein>
    <submittedName>
        <fullName evidence="8">Na+-driven multidrug efflux pump</fullName>
    </submittedName>
</protein>
<dbReference type="Pfam" id="PF01554">
    <property type="entry name" value="MatE"/>
    <property type="match status" value="2"/>
</dbReference>
<evidence type="ECO:0000313" key="8">
    <source>
        <dbReference type="EMBL" id="KRN93734.1"/>
    </source>
</evidence>
<dbReference type="InterPro" id="IPR052031">
    <property type="entry name" value="Membrane_Transporter-Flippase"/>
</dbReference>